<dbReference type="FunFam" id="3.30.450.20:FF:000099">
    <property type="entry name" value="Sensory box sensor histidine kinase"/>
    <property type="match status" value="1"/>
</dbReference>
<dbReference type="SMART" id="SM00448">
    <property type="entry name" value="REC"/>
    <property type="match status" value="1"/>
</dbReference>
<dbReference type="Proteomes" id="UP000634206">
    <property type="component" value="Unassembled WGS sequence"/>
</dbReference>
<dbReference type="SUPFAM" id="SSF55874">
    <property type="entry name" value="ATPase domain of HSP90 chaperone/DNA topoisomerase II/histidine kinase"/>
    <property type="match status" value="1"/>
</dbReference>
<keyword evidence="4" id="KW-0808">Transferase</keyword>
<dbReference type="EMBL" id="JAENIG010000001">
    <property type="protein sequence ID" value="MBK1853362.1"/>
    <property type="molecule type" value="Genomic_DNA"/>
</dbReference>
<comment type="catalytic activity">
    <reaction evidence="1">
        <text>ATP + protein L-histidine = ADP + protein N-phospho-L-histidine.</text>
        <dbReference type="EC" id="2.7.13.3"/>
    </reaction>
</comment>
<feature type="region of interest" description="Disordered" evidence="7">
    <location>
        <begin position="604"/>
        <end position="640"/>
    </location>
</feature>
<dbReference type="CDD" id="cd00130">
    <property type="entry name" value="PAS"/>
    <property type="match status" value="1"/>
</dbReference>
<dbReference type="InterPro" id="IPR000700">
    <property type="entry name" value="PAS-assoc_C"/>
</dbReference>
<dbReference type="Gene3D" id="3.30.450.20">
    <property type="entry name" value="PAS domain"/>
    <property type="match status" value="2"/>
</dbReference>
<dbReference type="Pfam" id="PF13426">
    <property type="entry name" value="PAS_9"/>
    <property type="match status" value="1"/>
</dbReference>
<dbReference type="FunFam" id="3.30.565.10:FF:000006">
    <property type="entry name" value="Sensor histidine kinase WalK"/>
    <property type="match status" value="1"/>
</dbReference>
<keyword evidence="3 6" id="KW-0597">Phosphoprotein</keyword>
<organism evidence="12 13">
    <name type="scientific">Oceaniferula flava</name>
    <dbReference type="NCBI Taxonomy" id="2800421"/>
    <lineage>
        <taxon>Bacteria</taxon>
        <taxon>Pseudomonadati</taxon>
        <taxon>Verrucomicrobiota</taxon>
        <taxon>Verrucomicrobiia</taxon>
        <taxon>Verrucomicrobiales</taxon>
        <taxon>Verrucomicrobiaceae</taxon>
        <taxon>Oceaniferula</taxon>
    </lineage>
</organism>
<dbReference type="Pfam" id="PF02518">
    <property type="entry name" value="HATPase_c"/>
    <property type="match status" value="1"/>
</dbReference>
<evidence type="ECO:0000313" key="13">
    <source>
        <dbReference type="Proteomes" id="UP000634206"/>
    </source>
</evidence>
<dbReference type="Gene3D" id="3.40.50.2300">
    <property type="match status" value="1"/>
</dbReference>
<dbReference type="SMART" id="SM00388">
    <property type="entry name" value="HisKA"/>
    <property type="match status" value="1"/>
</dbReference>
<dbReference type="InterPro" id="IPR036097">
    <property type="entry name" value="HisK_dim/P_sf"/>
</dbReference>
<dbReference type="InterPro" id="IPR000014">
    <property type="entry name" value="PAS"/>
</dbReference>
<evidence type="ECO:0000256" key="2">
    <source>
        <dbReference type="ARBA" id="ARBA00012438"/>
    </source>
</evidence>
<dbReference type="InterPro" id="IPR036890">
    <property type="entry name" value="HATPase_C_sf"/>
</dbReference>
<accession>A0AAE2V7A4</accession>
<evidence type="ECO:0000259" key="8">
    <source>
        <dbReference type="PROSITE" id="PS50109"/>
    </source>
</evidence>
<evidence type="ECO:0000256" key="5">
    <source>
        <dbReference type="ARBA" id="ARBA00022777"/>
    </source>
</evidence>
<feature type="domain" description="PAC" evidence="11">
    <location>
        <begin position="209"/>
        <end position="261"/>
    </location>
</feature>
<evidence type="ECO:0000259" key="10">
    <source>
        <dbReference type="PROSITE" id="PS50112"/>
    </source>
</evidence>
<dbReference type="CDD" id="cd00075">
    <property type="entry name" value="HATPase"/>
    <property type="match status" value="1"/>
</dbReference>
<dbReference type="InterPro" id="IPR003661">
    <property type="entry name" value="HisK_dim/P_dom"/>
</dbReference>
<evidence type="ECO:0000256" key="6">
    <source>
        <dbReference type="PROSITE-ProRule" id="PRU00169"/>
    </source>
</evidence>
<name>A0AAE2V7A4_9BACT</name>
<keyword evidence="13" id="KW-1185">Reference proteome</keyword>
<feature type="domain" description="Histidine kinase" evidence="8">
    <location>
        <begin position="272"/>
        <end position="492"/>
    </location>
</feature>
<dbReference type="PANTHER" id="PTHR43547">
    <property type="entry name" value="TWO-COMPONENT HISTIDINE KINASE"/>
    <property type="match status" value="1"/>
</dbReference>
<comment type="caution">
    <text evidence="12">The sequence shown here is derived from an EMBL/GenBank/DDBJ whole genome shotgun (WGS) entry which is preliminary data.</text>
</comment>
<dbReference type="RefSeq" id="WP_309487961.1">
    <property type="nucleotide sequence ID" value="NZ_JAENIG010000001.1"/>
</dbReference>
<dbReference type="InterPro" id="IPR005467">
    <property type="entry name" value="His_kinase_dom"/>
</dbReference>
<dbReference type="NCBIfam" id="TIGR00229">
    <property type="entry name" value="sensory_box"/>
    <property type="match status" value="1"/>
</dbReference>
<dbReference type="SUPFAM" id="SSF52172">
    <property type="entry name" value="CheY-like"/>
    <property type="match status" value="1"/>
</dbReference>
<dbReference type="InterPro" id="IPR013655">
    <property type="entry name" value="PAS_fold_3"/>
</dbReference>
<dbReference type="Pfam" id="PF00072">
    <property type="entry name" value="Response_reg"/>
    <property type="match status" value="1"/>
</dbReference>
<evidence type="ECO:0000259" key="9">
    <source>
        <dbReference type="PROSITE" id="PS50110"/>
    </source>
</evidence>
<dbReference type="Pfam" id="PF08447">
    <property type="entry name" value="PAS_3"/>
    <property type="match status" value="1"/>
</dbReference>
<dbReference type="SMART" id="SM00091">
    <property type="entry name" value="PAS"/>
    <property type="match status" value="2"/>
</dbReference>
<dbReference type="CDD" id="cd00082">
    <property type="entry name" value="HisKA"/>
    <property type="match status" value="1"/>
</dbReference>
<reference evidence="12" key="1">
    <citation type="submission" date="2021-01" db="EMBL/GenBank/DDBJ databases">
        <title>Modified the classification status of verrucomicrobia.</title>
        <authorList>
            <person name="Feng X."/>
        </authorList>
    </citation>
    <scope>NUCLEOTIDE SEQUENCE</scope>
    <source>
        <strain evidence="12">5K15</strain>
    </source>
</reference>
<dbReference type="EC" id="2.7.13.3" evidence="2"/>
<keyword evidence="5" id="KW-0418">Kinase</keyword>
<dbReference type="AlphaFoldDB" id="A0AAE2V7A4"/>
<proteinExistence type="predicted"/>
<dbReference type="InterPro" id="IPR004358">
    <property type="entry name" value="Sig_transdc_His_kin-like_C"/>
</dbReference>
<dbReference type="PROSITE" id="PS50109">
    <property type="entry name" value="HIS_KIN"/>
    <property type="match status" value="1"/>
</dbReference>
<evidence type="ECO:0000313" key="12">
    <source>
        <dbReference type="EMBL" id="MBK1853362.1"/>
    </source>
</evidence>
<protein>
    <recommendedName>
        <fullName evidence="2">histidine kinase</fullName>
        <ecNumber evidence="2">2.7.13.3</ecNumber>
    </recommendedName>
</protein>
<feature type="compositionally biased region" description="Basic and acidic residues" evidence="7">
    <location>
        <begin position="604"/>
        <end position="625"/>
    </location>
</feature>
<dbReference type="InterPro" id="IPR035965">
    <property type="entry name" value="PAS-like_dom_sf"/>
</dbReference>
<dbReference type="SUPFAM" id="SSF55785">
    <property type="entry name" value="PYP-like sensor domain (PAS domain)"/>
    <property type="match status" value="2"/>
</dbReference>
<dbReference type="SUPFAM" id="SSF47384">
    <property type="entry name" value="Homodimeric domain of signal transducing histidine kinase"/>
    <property type="match status" value="1"/>
</dbReference>
<dbReference type="Gene3D" id="3.30.565.10">
    <property type="entry name" value="Histidine kinase-like ATPase, C-terminal domain"/>
    <property type="match status" value="1"/>
</dbReference>
<dbReference type="InterPro" id="IPR001789">
    <property type="entry name" value="Sig_transdc_resp-reg_receiver"/>
</dbReference>
<evidence type="ECO:0000256" key="7">
    <source>
        <dbReference type="SAM" id="MobiDB-lite"/>
    </source>
</evidence>
<dbReference type="PROSITE" id="PS50110">
    <property type="entry name" value="RESPONSE_REGULATORY"/>
    <property type="match status" value="1"/>
</dbReference>
<dbReference type="InterPro" id="IPR011006">
    <property type="entry name" value="CheY-like_superfamily"/>
</dbReference>
<dbReference type="Pfam" id="PF00512">
    <property type="entry name" value="HisKA"/>
    <property type="match status" value="1"/>
</dbReference>
<evidence type="ECO:0000256" key="4">
    <source>
        <dbReference type="ARBA" id="ARBA00022679"/>
    </source>
</evidence>
<dbReference type="GO" id="GO:0000155">
    <property type="term" value="F:phosphorelay sensor kinase activity"/>
    <property type="evidence" value="ECO:0007669"/>
    <property type="project" value="InterPro"/>
</dbReference>
<dbReference type="PANTHER" id="PTHR43547:SF2">
    <property type="entry name" value="HYBRID SIGNAL TRANSDUCTION HISTIDINE KINASE C"/>
    <property type="match status" value="1"/>
</dbReference>
<feature type="modified residue" description="4-aspartylphosphate" evidence="6">
    <location>
        <position position="562"/>
    </location>
</feature>
<evidence type="ECO:0000256" key="3">
    <source>
        <dbReference type="ARBA" id="ARBA00022553"/>
    </source>
</evidence>
<gene>
    <name evidence="12" type="ORF">JIN83_00160</name>
</gene>
<evidence type="ECO:0000256" key="1">
    <source>
        <dbReference type="ARBA" id="ARBA00000085"/>
    </source>
</evidence>
<dbReference type="PROSITE" id="PS50113">
    <property type="entry name" value="PAC"/>
    <property type="match status" value="1"/>
</dbReference>
<evidence type="ECO:0000259" key="11">
    <source>
        <dbReference type="PROSITE" id="PS50113"/>
    </source>
</evidence>
<feature type="domain" description="Response regulatory" evidence="9">
    <location>
        <begin position="513"/>
        <end position="631"/>
    </location>
</feature>
<dbReference type="PROSITE" id="PS50112">
    <property type="entry name" value="PAS"/>
    <property type="match status" value="1"/>
</dbReference>
<sequence length="640" mass="70310">MSTPTEQSNALALDSLLSFAPIGLAFFDPAGGCIRINDYLAHINNLPADEHLGRHISDLYPSAGPVLEKKIQQVFTEGEPSPLFELHITTQNGLGKQNSSICLFPVTGADNAVTEVGAAIFLHQNQVTEEGLHTPHELAFRHLAETLPQVVWTSDPEGNIDYISPQWSDLTGLSADSENYTQINDFIHPDDRASTEEAWQASVANGEIYDHTYRLKNTAGEYRYHTARAVPVRDQDGNISKWYGTTTDVEDQKRIELSYKQATESKDMFIAVLGHELRNPLAAISTHYEVLNHPNVDETQRQKSLKQLGEQIKQLSGLIEDTLDASRLTSGKLRVEKRPCDISQLVENAVDGYSIRAREEDLTLNFQAPTDALWIDADPVRISQCINNLISNSLKFTDPGGKVQVSVAESADHQSVEITVQDNGIGMKPDEIESLFKPFEQSNDAGHRSKEGLGLGLAVVHKIVELHDGHIQAKSEGAGKGTSVTMAFPAIDKPVRTSGSNDTTSTSTTRTAHILLIDDDESVATSLALFFELEGHEVTVAHCAGSAFKALEQGHPDIIFCDLTLEGDKNGWEFAEQLLAERESASIPYLVALSGHTQKEYREKSAAAGFDEHLSKPPVPEELRRSIVKARHQADSRRSG</sequence>
<feature type="domain" description="PAS" evidence="10">
    <location>
        <begin position="136"/>
        <end position="206"/>
    </location>
</feature>
<dbReference type="InterPro" id="IPR003594">
    <property type="entry name" value="HATPase_dom"/>
</dbReference>
<dbReference type="SMART" id="SM00387">
    <property type="entry name" value="HATPase_c"/>
    <property type="match status" value="1"/>
</dbReference>
<dbReference type="Gene3D" id="1.10.287.130">
    <property type="match status" value="1"/>
</dbReference>
<dbReference type="PRINTS" id="PR00344">
    <property type="entry name" value="BCTRLSENSOR"/>
</dbReference>